<dbReference type="Proteomes" id="UP000182635">
    <property type="component" value="Unassembled WGS sequence"/>
</dbReference>
<dbReference type="RefSeq" id="WP_014073435.1">
    <property type="nucleotide sequence ID" value="NZ_AYYL01000004.1"/>
</dbReference>
<keyword evidence="1" id="KW-0472">Membrane</keyword>
<dbReference type="AlphaFoldDB" id="A0A1I2PT23"/>
<reference evidence="3" key="1">
    <citation type="submission" date="2016-10" db="EMBL/GenBank/DDBJ databases">
        <authorList>
            <person name="Varghese N."/>
            <person name="Submissions S."/>
        </authorList>
    </citation>
    <scope>NUCLEOTIDE SEQUENCE [LARGE SCALE GENOMIC DNA]</scope>
    <source>
        <strain evidence="3">DSM 20403</strain>
    </source>
</reference>
<evidence type="ECO:0000313" key="3">
    <source>
        <dbReference type="Proteomes" id="UP000182635"/>
    </source>
</evidence>
<evidence type="ECO:0000313" key="2">
    <source>
        <dbReference type="EMBL" id="SFG18249.1"/>
    </source>
</evidence>
<proteinExistence type="predicted"/>
<feature type="transmembrane region" description="Helical" evidence="1">
    <location>
        <begin position="27"/>
        <end position="51"/>
    </location>
</feature>
<sequence>MNQRIIFALTVIGSVLAASIGSSFHIAIITKVGYCLLAIALLIAGFLMLVLKHTEILSGKDQRDSWEDTPGEVKAVTIVGGLACLVAGAYTLFQCFF</sequence>
<organism evidence="2 3">
    <name type="scientific">Ligilactobacillus ruminis DSM 20403 = NBRC 102161</name>
    <dbReference type="NCBI Taxonomy" id="1423798"/>
    <lineage>
        <taxon>Bacteria</taxon>
        <taxon>Bacillati</taxon>
        <taxon>Bacillota</taxon>
        <taxon>Bacilli</taxon>
        <taxon>Lactobacillales</taxon>
        <taxon>Lactobacillaceae</taxon>
        <taxon>Ligilactobacillus</taxon>
    </lineage>
</organism>
<evidence type="ECO:0000256" key="1">
    <source>
        <dbReference type="SAM" id="Phobius"/>
    </source>
</evidence>
<dbReference type="EMBL" id="FOPI01000004">
    <property type="protein sequence ID" value="SFG18249.1"/>
    <property type="molecule type" value="Genomic_DNA"/>
</dbReference>
<keyword evidence="1" id="KW-1133">Transmembrane helix</keyword>
<keyword evidence="1" id="KW-0812">Transmembrane</keyword>
<feature type="transmembrane region" description="Helical" evidence="1">
    <location>
        <begin position="72"/>
        <end position="93"/>
    </location>
</feature>
<name>A0A1I2PT23_9LACO</name>
<gene>
    <name evidence="2" type="ORF">SAMN02910432_00247</name>
</gene>
<dbReference type="OrthoDB" id="2326108at2"/>
<accession>A0A1I2PT23</accession>
<protein>
    <submittedName>
        <fullName evidence="2">Uncharacterized protein</fullName>
    </submittedName>
</protein>
<dbReference type="GeneID" id="29803297"/>